<dbReference type="EMBL" id="UINC01002541">
    <property type="protein sequence ID" value="SUZ97777.1"/>
    <property type="molecule type" value="Genomic_DNA"/>
</dbReference>
<reference evidence="1" key="1">
    <citation type="submission" date="2018-05" db="EMBL/GenBank/DDBJ databases">
        <authorList>
            <person name="Lanie J.A."/>
            <person name="Ng W.-L."/>
            <person name="Kazmierczak K.M."/>
            <person name="Andrzejewski T.M."/>
            <person name="Davidsen T.M."/>
            <person name="Wayne K.J."/>
            <person name="Tettelin H."/>
            <person name="Glass J.I."/>
            <person name="Rusch D."/>
            <person name="Podicherti R."/>
            <person name="Tsui H.-C.T."/>
            <person name="Winkler M.E."/>
        </authorList>
    </citation>
    <scope>NUCLEOTIDE SEQUENCE</scope>
</reference>
<sequence length="72" mass="8403">MQEEMEDDSQVGRHLREVGISAHDACRCQIENLEAEYSEVDFFQDLSSFEQQKFVEQVTNHCRRNLLESPLG</sequence>
<organism evidence="1">
    <name type="scientific">marine metagenome</name>
    <dbReference type="NCBI Taxonomy" id="408172"/>
    <lineage>
        <taxon>unclassified sequences</taxon>
        <taxon>metagenomes</taxon>
        <taxon>ecological metagenomes</taxon>
    </lineage>
</organism>
<dbReference type="AlphaFoldDB" id="A0A381S6A1"/>
<name>A0A381S6A1_9ZZZZ</name>
<gene>
    <name evidence="1" type="ORF">METZ01_LOCUS50631</name>
</gene>
<accession>A0A381S6A1</accession>
<protein>
    <submittedName>
        <fullName evidence="1">Uncharacterized protein</fullName>
    </submittedName>
</protein>
<proteinExistence type="predicted"/>
<evidence type="ECO:0000313" key="1">
    <source>
        <dbReference type="EMBL" id="SUZ97777.1"/>
    </source>
</evidence>